<name>A0A8X6Y414_9ARAC</name>
<comment type="caution">
    <text evidence="1">The sequence shown here is derived from an EMBL/GenBank/DDBJ whole genome shotgun (WGS) entry which is preliminary data.</text>
</comment>
<dbReference type="Proteomes" id="UP000886998">
    <property type="component" value="Unassembled WGS sequence"/>
</dbReference>
<proteinExistence type="predicted"/>
<reference evidence="1" key="1">
    <citation type="submission" date="2020-08" db="EMBL/GenBank/DDBJ databases">
        <title>Multicomponent nature underlies the extraordinary mechanical properties of spider dragline silk.</title>
        <authorList>
            <person name="Kono N."/>
            <person name="Nakamura H."/>
            <person name="Mori M."/>
            <person name="Yoshida Y."/>
            <person name="Ohtoshi R."/>
            <person name="Malay A.D."/>
            <person name="Moran D.A.P."/>
            <person name="Tomita M."/>
            <person name="Numata K."/>
            <person name="Arakawa K."/>
        </authorList>
    </citation>
    <scope>NUCLEOTIDE SEQUENCE</scope>
</reference>
<dbReference type="AlphaFoldDB" id="A0A8X6Y414"/>
<accession>A0A8X6Y414</accession>
<dbReference type="EMBL" id="BMAV01015277">
    <property type="protein sequence ID" value="GFY64509.1"/>
    <property type="molecule type" value="Genomic_DNA"/>
</dbReference>
<gene>
    <name evidence="1" type="primary">NCL1_41858</name>
    <name evidence="1" type="ORF">TNIN_114451</name>
</gene>
<feature type="non-terminal residue" evidence="1">
    <location>
        <position position="1"/>
    </location>
</feature>
<keyword evidence="2" id="KW-1185">Reference proteome</keyword>
<protein>
    <submittedName>
        <fullName evidence="1">Acetoacetyl-CoA synthetase</fullName>
    </submittedName>
</protein>
<sequence length="70" mass="8101">MSSIISYENKIVNGTSEKSRNSEAFKGLERYVAARQARKSESFLAWNRKVPETGTEKFKKVIEEKYNVKL</sequence>
<evidence type="ECO:0000313" key="2">
    <source>
        <dbReference type="Proteomes" id="UP000886998"/>
    </source>
</evidence>
<organism evidence="1 2">
    <name type="scientific">Trichonephila inaurata madagascariensis</name>
    <dbReference type="NCBI Taxonomy" id="2747483"/>
    <lineage>
        <taxon>Eukaryota</taxon>
        <taxon>Metazoa</taxon>
        <taxon>Ecdysozoa</taxon>
        <taxon>Arthropoda</taxon>
        <taxon>Chelicerata</taxon>
        <taxon>Arachnida</taxon>
        <taxon>Araneae</taxon>
        <taxon>Araneomorphae</taxon>
        <taxon>Entelegynae</taxon>
        <taxon>Araneoidea</taxon>
        <taxon>Nephilidae</taxon>
        <taxon>Trichonephila</taxon>
        <taxon>Trichonephila inaurata</taxon>
    </lineage>
</organism>
<evidence type="ECO:0000313" key="1">
    <source>
        <dbReference type="EMBL" id="GFY64509.1"/>
    </source>
</evidence>